<evidence type="ECO:0000256" key="4">
    <source>
        <dbReference type="ARBA" id="ARBA00023136"/>
    </source>
</evidence>
<dbReference type="OrthoDB" id="413400at2759"/>
<dbReference type="InterPro" id="IPR001623">
    <property type="entry name" value="DnaJ_domain"/>
</dbReference>
<dbReference type="Proteomes" id="UP000076871">
    <property type="component" value="Unassembled WGS sequence"/>
</dbReference>
<sequence length="324" mass="35623">MQLSLFFLLATLIACVAAWTKDDYEIFDLVSAVEASEGKGTTFYSWLGVPSTASTGEIAKAYRKKSIQLHPDKNPNDKKAHERFARLGIVSSILRNTEKRERYDFFYKNGVPKWRGTGYYYLRFRPGLGTVLTFLIIVTSTLHYVIQGLNYKRDLKRINFIAEQARIAAWGTKLIPTSEGQRKVKVNLGGPPRLDEDGNVVAGKMVDMVVEGHDVYILEPDGNLLPVDSNTAIPPSLKRTWFISLMIRLYERMTAGKNAASGDNTKATTDADLEDSDDASASASDIPGSGAATPKEGTVSGAKKGRAAAAELAGGRRRKAVRKR</sequence>
<keyword evidence="3 7" id="KW-1133">Transmembrane helix</keyword>
<evidence type="ECO:0000313" key="10">
    <source>
        <dbReference type="EMBL" id="KZT12474.1"/>
    </source>
</evidence>
<feature type="region of interest" description="Disordered" evidence="6">
    <location>
        <begin position="258"/>
        <end position="324"/>
    </location>
</feature>
<dbReference type="PRINTS" id="PR00625">
    <property type="entry name" value="JDOMAIN"/>
</dbReference>
<comment type="subcellular location">
    <subcellularLocation>
        <location evidence="5">Endomembrane system</location>
        <topology evidence="5">Single-pass membrane protein</topology>
    </subcellularLocation>
</comment>
<evidence type="ECO:0000256" key="8">
    <source>
        <dbReference type="SAM" id="SignalP"/>
    </source>
</evidence>
<feature type="compositionally biased region" description="Low complexity" evidence="6">
    <location>
        <begin position="279"/>
        <end position="292"/>
    </location>
</feature>
<dbReference type="PANTHER" id="PTHR44653">
    <property type="entry name" value="DNAJ HOMOLOG SUBFAMILY C MEMBER 1"/>
    <property type="match status" value="1"/>
</dbReference>
<dbReference type="EMBL" id="KV427605">
    <property type="protein sequence ID" value="KZT12474.1"/>
    <property type="molecule type" value="Genomic_DNA"/>
</dbReference>
<dbReference type="Pfam" id="PF00226">
    <property type="entry name" value="DnaJ"/>
    <property type="match status" value="1"/>
</dbReference>
<dbReference type="AlphaFoldDB" id="A0A165I1L8"/>
<dbReference type="CDD" id="cd06257">
    <property type="entry name" value="DnaJ"/>
    <property type="match status" value="1"/>
</dbReference>
<dbReference type="GeneID" id="63824517"/>
<dbReference type="SMART" id="SM00271">
    <property type="entry name" value="DnaJ"/>
    <property type="match status" value="1"/>
</dbReference>
<feature type="domain" description="J" evidence="9">
    <location>
        <begin position="42"/>
        <end position="107"/>
    </location>
</feature>
<evidence type="ECO:0000313" key="11">
    <source>
        <dbReference type="Proteomes" id="UP000076871"/>
    </source>
</evidence>
<dbReference type="GO" id="GO:0012505">
    <property type="term" value="C:endomembrane system"/>
    <property type="evidence" value="ECO:0007669"/>
    <property type="project" value="UniProtKB-SubCell"/>
</dbReference>
<name>A0A165I1L8_9APHY</name>
<accession>A0A165I1L8</accession>
<dbReference type="STRING" id="1314785.A0A165I1L8"/>
<dbReference type="PROSITE" id="PS50076">
    <property type="entry name" value="DNAJ_2"/>
    <property type="match status" value="1"/>
</dbReference>
<dbReference type="Gene3D" id="1.10.287.110">
    <property type="entry name" value="DnaJ domain"/>
    <property type="match status" value="1"/>
</dbReference>
<dbReference type="PANTHER" id="PTHR44653:SF2">
    <property type="entry name" value="DNAJ HOMOLOG SUBFAMILY C MEMBER 1"/>
    <property type="match status" value="1"/>
</dbReference>
<feature type="chain" id="PRO_5007859009" evidence="8">
    <location>
        <begin position="19"/>
        <end position="324"/>
    </location>
</feature>
<evidence type="ECO:0000256" key="3">
    <source>
        <dbReference type="ARBA" id="ARBA00022989"/>
    </source>
</evidence>
<feature type="transmembrane region" description="Helical" evidence="7">
    <location>
        <begin position="127"/>
        <end position="146"/>
    </location>
</feature>
<keyword evidence="2 8" id="KW-0732">Signal</keyword>
<reference evidence="10 11" key="1">
    <citation type="journal article" date="2016" name="Mol. Biol. Evol.">
        <title>Comparative Genomics of Early-Diverging Mushroom-Forming Fungi Provides Insights into the Origins of Lignocellulose Decay Capabilities.</title>
        <authorList>
            <person name="Nagy L.G."/>
            <person name="Riley R."/>
            <person name="Tritt A."/>
            <person name="Adam C."/>
            <person name="Daum C."/>
            <person name="Floudas D."/>
            <person name="Sun H."/>
            <person name="Yadav J.S."/>
            <person name="Pangilinan J."/>
            <person name="Larsson K.H."/>
            <person name="Matsuura K."/>
            <person name="Barry K."/>
            <person name="Labutti K."/>
            <person name="Kuo R."/>
            <person name="Ohm R.A."/>
            <person name="Bhattacharya S.S."/>
            <person name="Shirouzu T."/>
            <person name="Yoshinaga Y."/>
            <person name="Martin F.M."/>
            <person name="Grigoriev I.V."/>
            <person name="Hibbett D.S."/>
        </authorList>
    </citation>
    <scope>NUCLEOTIDE SEQUENCE [LARGE SCALE GENOMIC DNA]</scope>
    <source>
        <strain evidence="10 11">93-53</strain>
    </source>
</reference>
<protein>
    <submittedName>
        <fullName evidence="10">DnaJ-domain-containing protein</fullName>
    </submittedName>
</protein>
<dbReference type="SUPFAM" id="SSF46565">
    <property type="entry name" value="Chaperone J-domain"/>
    <property type="match status" value="1"/>
</dbReference>
<dbReference type="InterPro" id="IPR036869">
    <property type="entry name" value="J_dom_sf"/>
</dbReference>
<dbReference type="InterPro" id="IPR052606">
    <property type="entry name" value="DnaJ_domain_protein"/>
</dbReference>
<proteinExistence type="predicted"/>
<gene>
    <name evidence="10" type="ORF">LAESUDRAFT_718733</name>
</gene>
<evidence type="ECO:0000256" key="2">
    <source>
        <dbReference type="ARBA" id="ARBA00022729"/>
    </source>
</evidence>
<evidence type="ECO:0000256" key="5">
    <source>
        <dbReference type="ARBA" id="ARBA00037847"/>
    </source>
</evidence>
<feature type="signal peptide" evidence="8">
    <location>
        <begin position="1"/>
        <end position="18"/>
    </location>
</feature>
<evidence type="ECO:0000256" key="7">
    <source>
        <dbReference type="SAM" id="Phobius"/>
    </source>
</evidence>
<dbReference type="FunCoup" id="A0A165I1L8">
    <property type="interactions" value="90"/>
</dbReference>
<organism evidence="10 11">
    <name type="scientific">Laetiporus sulphureus 93-53</name>
    <dbReference type="NCBI Taxonomy" id="1314785"/>
    <lineage>
        <taxon>Eukaryota</taxon>
        <taxon>Fungi</taxon>
        <taxon>Dikarya</taxon>
        <taxon>Basidiomycota</taxon>
        <taxon>Agaricomycotina</taxon>
        <taxon>Agaricomycetes</taxon>
        <taxon>Polyporales</taxon>
        <taxon>Laetiporus</taxon>
    </lineage>
</organism>
<feature type="compositionally biased region" description="Basic residues" evidence="6">
    <location>
        <begin position="315"/>
        <end position="324"/>
    </location>
</feature>
<dbReference type="InParanoid" id="A0A165I1L8"/>
<evidence type="ECO:0000259" key="9">
    <source>
        <dbReference type="PROSITE" id="PS50076"/>
    </source>
</evidence>
<dbReference type="RefSeq" id="XP_040769984.1">
    <property type="nucleotide sequence ID" value="XM_040907488.1"/>
</dbReference>
<evidence type="ECO:0000256" key="1">
    <source>
        <dbReference type="ARBA" id="ARBA00022692"/>
    </source>
</evidence>
<evidence type="ECO:0000256" key="6">
    <source>
        <dbReference type="SAM" id="MobiDB-lite"/>
    </source>
</evidence>
<keyword evidence="4 7" id="KW-0472">Membrane</keyword>
<keyword evidence="1 7" id="KW-0812">Transmembrane</keyword>
<keyword evidence="11" id="KW-1185">Reference proteome</keyword>